<dbReference type="SUPFAM" id="SSF56672">
    <property type="entry name" value="DNA/RNA polymerases"/>
    <property type="match status" value="1"/>
</dbReference>
<evidence type="ECO:0000259" key="1">
    <source>
        <dbReference type="Pfam" id="PF07727"/>
    </source>
</evidence>
<name>A0A151RET2_CAJCA</name>
<dbReference type="EMBL" id="KQ483800">
    <property type="protein sequence ID" value="KYP41004.1"/>
    <property type="molecule type" value="Genomic_DNA"/>
</dbReference>
<organism evidence="2 4">
    <name type="scientific">Cajanus cajan</name>
    <name type="common">Pigeon pea</name>
    <name type="synonym">Cajanus indicus</name>
    <dbReference type="NCBI Taxonomy" id="3821"/>
    <lineage>
        <taxon>Eukaryota</taxon>
        <taxon>Viridiplantae</taxon>
        <taxon>Streptophyta</taxon>
        <taxon>Embryophyta</taxon>
        <taxon>Tracheophyta</taxon>
        <taxon>Spermatophyta</taxon>
        <taxon>Magnoliopsida</taxon>
        <taxon>eudicotyledons</taxon>
        <taxon>Gunneridae</taxon>
        <taxon>Pentapetalae</taxon>
        <taxon>rosids</taxon>
        <taxon>fabids</taxon>
        <taxon>Fabales</taxon>
        <taxon>Fabaceae</taxon>
        <taxon>Papilionoideae</taxon>
        <taxon>50 kb inversion clade</taxon>
        <taxon>NPAAA clade</taxon>
        <taxon>indigoferoid/millettioid clade</taxon>
        <taxon>Phaseoleae</taxon>
        <taxon>Cajanus</taxon>
    </lineage>
</organism>
<evidence type="ECO:0000313" key="4">
    <source>
        <dbReference type="Proteomes" id="UP000075243"/>
    </source>
</evidence>
<reference evidence="2 4" key="1">
    <citation type="journal article" date="2012" name="Nat. Biotechnol.">
        <title>Draft genome sequence of pigeonpea (Cajanus cajan), an orphan legume crop of resource-poor farmers.</title>
        <authorList>
            <person name="Varshney R.K."/>
            <person name="Chen W."/>
            <person name="Li Y."/>
            <person name="Bharti A.K."/>
            <person name="Saxena R.K."/>
            <person name="Schlueter J.A."/>
            <person name="Donoghue M.T."/>
            <person name="Azam S."/>
            <person name="Fan G."/>
            <person name="Whaley A.M."/>
            <person name="Farmer A.D."/>
            <person name="Sheridan J."/>
            <person name="Iwata A."/>
            <person name="Tuteja R."/>
            <person name="Penmetsa R.V."/>
            <person name="Wu W."/>
            <person name="Upadhyaya H.D."/>
            <person name="Yang S.P."/>
            <person name="Shah T."/>
            <person name="Saxena K.B."/>
            <person name="Michael T."/>
            <person name="McCombie W.R."/>
            <person name="Yang B."/>
            <person name="Zhang G."/>
            <person name="Yang H."/>
            <person name="Wang J."/>
            <person name="Spillane C."/>
            <person name="Cook D.R."/>
            <person name="May G.D."/>
            <person name="Xu X."/>
            <person name="Jackson S.A."/>
        </authorList>
    </citation>
    <scope>NUCLEOTIDE SEQUENCE [LARGE SCALE GENOMIC DNA]</scope>
    <source>
        <strain evidence="4">cv. Asha</strain>
    </source>
</reference>
<feature type="domain" description="Reverse transcriptase Ty1/copia-type" evidence="1">
    <location>
        <begin position="2"/>
        <end position="145"/>
    </location>
</feature>
<dbReference type="InterPro" id="IPR013103">
    <property type="entry name" value="RVT_2"/>
</dbReference>
<dbReference type="Proteomes" id="UP000075243">
    <property type="component" value="Unassembled WGS sequence"/>
</dbReference>
<proteinExistence type="predicted"/>
<dbReference type="AlphaFoldDB" id="A0A151RET2"/>
<accession>A0A151RET2</accession>
<evidence type="ECO:0000313" key="3">
    <source>
        <dbReference type="EMBL" id="KYP41004.1"/>
    </source>
</evidence>
<dbReference type="EMBL" id="KQ483800">
    <property type="protein sequence ID" value="KYP40989.1"/>
    <property type="molecule type" value="Genomic_DNA"/>
</dbReference>
<gene>
    <name evidence="2" type="ORF">KK1_037638</name>
    <name evidence="3" type="ORF">KK1_037653</name>
</gene>
<dbReference type="Gramene" id="C.cajan_34821.t">
    <property type="protein sequence ID" value="C.cajan_34821.t.cds1"/>
    <property type="gene ID" value="C.cajan_34821"/>
</dbReference>
<dbReference type="InterPro" id="IPR043502">
    <property type="entry name" value="DNA/RNA_pol_sf"/>
</dbReference>
<evidence type="ECO:0000313" key="2">
    <source>
        <dbReference type="EMBL" id="KYP40989.1"/>
    </source>
</evidence>
<protein>
    <submittedName>
        <fullName evidence="2">Retrovirus-related Pol polyprotein from transposon TNT 1-94</fullName>
    </submittedName>
</protein>
<dbReference type="Gramene" id="C.cajan_34806.t">
    <property type="protein sequence ID" value="C.cajan_34806.t.cds1"/>
    <property type="gene ID" value="C.cajan_34806"/>
</dbReference>
<keyword evidence="4" id="KW-1185">Reference proteome</keyword>
<sequence length="177" mass="20037">MTIPQGFKSKKPNQVCKLTKSLYGIKQASRQWNHKLTSALFEMGYQQSKSEYSLFVKFVNSLITVLLVYVDDLVLASDDLNEINAIKSILDAKFKIKDLGPLRFFLGLEVARSSKGIYLTQRKYALELLDDAGLLGCKPVTSPMIPNLKLVKDNGVPYSNPMSYHRLINRLIYLTNT</sequence>
<dbReference type="STRING" id="3821.A0A151RET2"/>
<dbReference type="Pfam" id="PF07727">
    <property type="entry name" value="RVT_2"/>
    <property type="match status" value="1"/>
</dbReference>